<evidence type="ECO:0000256" key="5">
    <source>
        <dbReference type="ARBA" id="ARBA00022840"/>
    </source>
</evidence>
<dbReference type="PROSITE" id="PS50127">
    <property type="entry name" value="UBC_2"/>
    <property type="match status" value="1"/>
</dbReference>
<dbReference type="Gene3D" id="3.10.110.10">
    <property type="entry name" value="Ubiquitin Conjugating Enzyme"/>
    <property type="match status" value="1"/>
</dbReference>
<keyword evidence="3" id="KW-0547">Nucleotide-binding</keyword>
<dbReference type="WBParaSite" id="PDA_v2.g15182.t1">
    <property type="protein sequence ID" value="PDA_v2.g15182.t1"/>
    <property type="gene ID" value="PDA_v2.g15182"/>
</dbReference>
<dbReference type="GO" id="GO:0032446">
    <property type="term" value="P:protein modification by small protein conjugation"/>
    <property type="evidence" value="ECO:0007669"/>
    <property type="project" value="UniProtKB-ARBA"/>
</dbReference>
<dbReference type="InterPro" id="IPR000608">
    <property type="entry name" value="UBC"/>
</dbReference>
<keyword evidence="2" id="KW-0808">Transferase</keyword>
<dbReference type="SMART" id="SM00212">
    <property type="entry name" value="UBCc"/>
    <property type="match status" value="1"/>
</dbReference>
<keyword evidence="4" id="KW-0833">Ubl conjugation pathway</keyword>
<protein>
    <recommendedName>
        <fullName evidence="1">E2 ubiquitin-conjugating enzyme</fullName>
        <ecNumber evidence="1">2.3.2.23</ecNumber>
    </recommendedName>
</protein>
<proteinExistence type="predicted"/>
<dbReference type="InterPro" id="IPR050113">
    <property type="entry name" value="Ub_conjugating_enzyme"/>
</dbReference>
<dbReference type="AlphaFoldDB" id="A0A914PAS4"/>
<evidence type="ECO:0000313" key="9">
    <source>
        <dbReference type="WBParaSite" id="PDA_v2.g15182.t1"/>
    </source>
</evidence>
<evidence type="ECO:0000259" key="7">
    <source>
        <dbReference type="PROSITE" id="PS50127"/>
    </source>
</evidence>
<accession>A0A914PAS4</accession>
<evidence type="ECO:0000256" key="1">
    <source>
        <dbReference type="ARBA" id="ARBA00012486"/>
    </source>
</evidence>
<evidence type="ECO:0000313" key="8">
    <source>
        <dbReference type="Proteomes" id="UP000887578"/>
    </source>
</evidence>
<sequence length="150" mass="16972">MSSLQRLNKDFEEMQKNPPPLCTAGPTDDDIYQWEAIIIGPPETPYQGGHFKLKITFPKDYPFKPPNVIFNTQIFHPNISKNGSTCLDILKHEWKVLYGISQVLLAVTGLLDDPNPDSCLNSEAGNLYKNNREAFNKKASEMTKKYAVIN</sequence>
<dbReference type="SUPFAM" id="SSF54495">
    <property type="entry name" value="UBC-like"/>
    <property type="match status" value="1"/>
</dbReference>
<organism evidence="8 9">
    <name type="scientific">Panagrolaimus davidi</name>
    <dbReference type="NCBI Taxonomy" id="227884"/>
    <lineage>
        <taxon>Eukaryota</taxon>
        <taxon>Metazoa</taxon>
        <taxon>Ecdysozoa</taxon>
        <taxon>Nematoda</taxon>
        <taxon>Chromadorea</taxon>
        <taxon>Rhabditida</taxon>
        <taxon>Tylenchina</taxon>
        <taxon>Panagrolaimomorpha</taxon>
        <taxon>Panagrolaimoidea</taxon>
        <taxon>Panagrolaimidae</taxon>
        <taxon>Panagrolaimus</taxon>
    </lineage>
</organism>
<evidence type="ECO:0000256" key="4">
    <source>
        <dbReference type="ARBA" id="ARBA00022786"/>
    </source>
</evidence>
<dbReference type="Pfam" id="PF00179">
    <property type="entry name" value="UQ_con"/>
    <property type="match status" value="1"/>
</dbReference>
<dbReference type="InterPro" id="IPR016135">
    <property type="entry name" value="UBQ-conjugating_enzyme/RWD"/>
</dbReference>
<feature type="domain" description="UBC core" evidence="7">
    <location>
        <begin position="2"/>
        <end position="148"/>
    </location>
</feature>
<keyword evidence="8" id="KW-1185">Reference proteome</keyword>
<keyword evidence="5" id="KW-0067">ATP-binding</keyword>
<evidence type="ECO:0000256" key="3">
    <source>
        <dbReference type="ARBA" id="ARBA00022741"/>
    </source>
</evidence>
<evidence type="ECO:0000256" key="6">
    <source>
        <dbReference type="SAM" id="MobiDB-lite"/>
    </source>
</evidence>
<dbReference type="GO" id="GO:0005524">
    <property type="term" value="F:ATP binding"/>
    <property type="evidence" value="ECO:0007669"/>
    <property type="project" value="UniProtKB-KW"/>
</dbReference>
<name>A0A914PAS4_9BILA</name>
<evidence type="ECO:0000256" key="2">
    <source>
        <dbReference type="ARBA" id="ARBA00022679"/>
    </source>
</evidence>
<reference evidence="9" key="1">
    <citation type="submission" date="2022-11" db="UniProtKB">
        <authorList>
            <consortium name="WormBaseParasite"/>
        </authorList>
    </citation>
    <scope>IDENTIFICATION</scope>
</reference>
<feature type="region of interest" description="Disordered" evidence="6">
    <location>
        <begin position="1"/>
        <end position="22"/>
    </location>
</feature>
<dbReference type="PANTHER" id="PTHR24067">
    <property type="entry name" value="UBIQUITIN-CONJUGATING ENZYME E2"/>
    <property type="match status" value="1"/>
</dbReference>
<dbReference type="FunFam" id="3.10.110.10:FF:000060">
    <property type="entry name" value="Ubiquitin conjugating enzyme (UbcB)"/>
    <property type="match status" value="1"/>
</dbReference>
<dbReference type="Proteomes" id="UP000887578">
    <property type="component" value="Unplaced"/>
</dbReference>
<dbReference type="GO" id="GO:0061631">
    <property type="term" value="F:ubiquitin conjugating enzyme activity"/>
    <property type="evidence" value="ECO:0007669"/>
    <property type="project" value="UniProtKB-EC"/>
</dbReference>
<dbReference type="EC" id="2.3.2.23" evidence="1"/>